<evidence type="ECO:0000256" key="5">
    <source>
        <dbReference type="ARBA" id="ARBA00023157"/>
    </source>
</evidence>
<dbReference type="InterPro" id="IPR009003">
    <property type="entry name" value="Peptidase_S1_PA"/>
</dbReference>
<dbReference type="PROSITE" id="PS50240">
    <property type="entry name" value="TRYPSIN_DOM"/>
    <property type="match status" value="1"/>
</dbReference>
<dbReference type="SUPFAM" id="SSF50494">
    <property type="entry name" value="Trypsin-like serine proteases"/>
    <property type="match status" value="1"/>
</dbReference>
<organism evidence="9 10">
    <name type="scientific">Zophobas morio</name>
    <dbReference type="NCBI Taxonomy" id="2755281"/>
    <lineage>
        <taxon>Eukaryota</taxon>
        <taxon>Metazoa</taxon>
        <taxon>Ecdysozoa</taxon>
        <taxon>Arthropoda</taxon>
        <taxon>Hexapoda</taxon>
        <taxon>Insecta</taxon>
        <taxon>Pterygota</taxon>
        <taxon>Neoptera</taxon>
        <taxon>Endopterygota</taxon>
        <taxon>Coleoptera</taxon>
        <taxon>Polyphaga</taxon>
        <taxon>Cucujiformia</taxon>
        <taxon>Tenebrionidae</taxon>
        <taxon>Zophobas</taxon>
    </lineage>
</organism>
<dbReference type="AlphaFoldDB" id="A0AA38ICX9"/>
<dbReference type="PANTHER" id="PTHR24276:SF98">
    <property type="entry name" value="FI18310P1-RELATED"/>
    <property type="match status" value="1"/>
</dbReference>
<feature type="domain" description="Peptidase S1" evidence="8">
    <location>
        <begin position="48"/>
        <end position="277"/>
    </location>
</feature>
<dbReference type="PRINTS" id="PR00722">
    <property type="entry name" value="CHYMOTRYPSIN"/>
</dbReference>
<evidence type="ECO:0000256" key="4">
    <source>
        <dbReference type="ARBA" id="ARBA00022825"/>
    </source>
</evidence>
<accession>A0AA38ICX9</accession>
<dbReference type="PROSITE" id="PS00134">
    <property type="entry name" value="TRYPSIN_HIS"/>
    <property type="match status" value="1"/>
</dbReference>
<dbReference type="InterPro" id="IPR043504">
    <property type="entry name" value="Peptidase_S1_PA_chymotrypsin"/>
</dbReference>
<keyword evidence="2 6" id="KW-0645">Protease</keyword>
<keyword evidence="5" id="KW-1015">Disulfide bond</keyword>
<evidence type="ECO:0000256" key="6">
    <source>
        <dbReference type="RuleBase" id="RU363034"/>
    </source>
</evidence>
<dbReference type="GO" id="GO:0004252">
    <property type="term" value="F:serine-type endopeptidase activity"/>
    <property type="evidence" value="ECO:0007669"/>
    <property type="project" value="InterPro"/>
</dbReference>
<evidence type="ECO:0000313" key="10">
    <source>
        <dbReference type="Proteomes" id="UP001168821"/>
    </source>
</evidence>
<dbReference type="PANTHER" id="PTHR24276">
    <property type="entry name" value="POLYSERASE-RELATED"/>
    <property type="match status" value="1"/>
</dbReference>
<name>A0AA38ICX9_9CUCU</name>
<feature type="signal peptide" evidence="7">
    <location>
        <begin position="1"/>
        <end position="17"/>
    </location>
</feature>
<dbReference type="InterPro" id="IPR001254">
    <property type="entry name" value="Trypsin_dom"/>
</dbReference>
<keyword evidence="3 6" id="KW-0378">Hydrolase</keyword>
<evidence type="ECO:0000313" key="9">
    <source>
        <dbReference type="EMBL" id="KAJ3652789.1"/>
    </source>
</evidence>
<dbReference type="EMBL" id="JALNTZ010000005">
    <property type="protein sequence ID" value="KAJ3652789.1"/>
    <property type="molecule type" value="Genomic_DNA"/>
</dbReference>
<protein>
    <recommendedName>
        <fullName evidence="8">Peptidase S1 domain-containing protein</fullName>
    </recommendedName>
</protein>
<feature type="chain" id="PRO_5041427829" description="Peptidase S1 domain-containing protein" evidence="7">
    <location>
        <begin position="18"/>
        <end position="278"/>
    </location>
</feature>
<evidence type="ECO:0000259" key="8">
    <source>
        <dbReference type="PROSITE" id="PS50240"/>
    </source>
</evidence>
<evidence type="ECO:0000256" key="1">
    <source>
        <dbReference type="ARBA" id="ARBA00007664"/>
    </source>
</evidence>
<dbReference type="SMART" id="SM00020">
    <property type="entry name" value="Tryp_SPc"/>
    <property type="match status" value="1"/>
</dbReference>
<dbReference type="InterPro" id="IPR001314">
    <property type="entry name" value="Peptidase_S1A"/>
</dbReference>
<dbReference type="InterPro" id="IPR033116">
    <property type="entry name" value="TRYPSIN_SER"/>
</dbReference>
<reference evidence="9" key="1">
    <citation type="journal article" date="2023" name="G3 (Bethesda)">
        <title>Whole genome assemblies of Zophobas morio and Tenebrio molitor.</title>
        <authorList>
            <person name="Kaur S."/>
            <person name="Stinson S.A."/>
            <person name="diCenzo G.C."/>
        </authorList>
    </citation>
    <scope>NUCLEOTIDE SEQUENCE</scope>
    <source>
        <strain evidence="9">QUZm001</strain>
    </source>
</reference>
<gene>
    <name evidence="9" type="ORF">Zmor_018722</name>
</gene>
<dbReference type="GO" id="GO:0006508">
    <property type="term" value="P:proteolysis"/>
    <property type="evidence" value="ECO:0007669"/>
    <property type="project" value="UniProtKB-KW"/>
</dbReference>
<comment type="similarity">
    <text evidence="1">Belongs to the peptidase S1 family.</text>
</comment>
<evidence type="ECO:0000256" key="3">
    <source>
        <dbReference type="ARBA" id="ARBA00022801"/>
    </source>
</evidence>
<proteinExistence type="inferred from homology"/>
<keyword evidence="7" id="KW-0732">Signal</keyword>
<dbReference type="InterPro" id="IPR050430">
    <property type="entry name" value="Peptidase_S1"/>
</dbReference>
<dbReference type="CDD" id="cd00190">
    <property type="entry name" value="Tryp_SPc"/>
    <property type="match status" value="1"/>
</dbReference>
<dbReference type="Pfam" id="PF00089">
    <property type="entry name" value="Trypsin"/>
    <property type="match status" value="1"/>
</dbReference>
<dbReference type="Proteomes" id="UP001168821">
    <property type="component" value="Unassembled WGS sequence"/>
</dbReference>
<comment type="caution">
    <text evidence="9">The sequence shown here is derived from an EMBL/GenBank/DDBJ whole genome shotgun (WGS) entry which is preliminary data.</text>
</comment>
<evidence type="ECO:0000256" key="2">
    <source>
        <dbReference type="ARBA" id="ARBA00022670"/>
    </source>
</evidence>
<evidence type="ECO:0000256" key="7">
    <source>
        <dbReference type="SAM" id="SignalP"/>
    </source>
</evidence>
<dbReference type="Gene3D" id="2.40.10.10">
    <property type="entry name" value="Trypsin-like serine proteases"/>
    <property type="match status" value="2"/>
</dbReference>
<sequence length="278" mass="28041">MLRFALLILCVAAAALAMPAELPLLPGAVPAASTSKYLPFREISNGRIISGSPASRGQFPWQAGLYLTLTTGGTSFCGGALISSTWILTAAHCVQGVTAVTAYLGVTSLSDTSRVTAQASRAVVHPSYSSTTLANDIALLQLSTSVSSSSYISTISLATSTLGTGVSVTVSGWGRTSDSSSSISQTLNYVGLTTISNTVCAQTYGSIIQSGIVCCTGSTIQSTCNGDSGGPLVTGSGSNAVHVGIVSFGSSAGCAKGYPSAYTRTAAYRSWISSNAGV</sequence>
<keyword evidence="4 6" id="KW-0720">Serine protease</keyword>
<dbReference type="FunFam" id="2.40.10.10:FF:000034">
    <property type="entry name" value="Eupolytin"/>
    <property type="match status" value="1"/>
</dbReference>
<dbReference type="PROSITE" id="PS00135">
    <property type="entry name" value="TRYPSIN_SER"/>
    <property type="match status" value="1"/>
</dbReference>
<dbReference type="InterPro" id="IPR018114">
    <property type="entry name" value="TRYPSIN_HIS"/>
</dbReference>
<keyword evidence="10" id="KW-1185">Reference proteome</keyword>